<evidence type="ECO:0000313" key="3">
    <source>
        <dbReference type="EMBL" id="SJZ33750.1"/>
    </source>
</evidence>
<dbReference type="SMART" id="SM00476">
    <property type="entry name" value="DNaseIc"/>
    <property type="match status" value="1"/>
</dbReference>
<dbReference type="InterPro" id="IPR016202">
    <property type="entry name" value="DNase_I"/>
</dbReference>
<dbReference type="AlphaFoldDB" id="A0A1T4JU70"/>
<organism evidence="3 4">
    <name type="scientific">Cetobacterium ceti</name>
    <dbReference type="NCBI Taxonomy" id="180163"/>
    <lineage>
        <taxon>Bacteria</taxon>
        <taxon>Fusobacteriati</taxon>
        <taxon>Fusobacteriota</taxon>
        <taxon>Fusobacteriia</taxon>
        <taxon>Fusobacteriales</taxon>
        <taxon>Fusobacteriaceae</taxon>
        <taxon>Cetobacterium</taxon>
    </lineage>
</organism>
<protein>
    <submittedName>
        <fullName evidence="3">Endonuclease/Exonuclease/phosphatase family protein</fullName>
    </submittedName>
</protein>
<dbReference type="GO" id="GO:0004527">
    <property type="term" value="F:exonuclease activity"/>
    <property type="evidence" value="ECO:0007669"/>
    <property type="project" value="UniProtKB-KW"/>
</dbReference>
<keyword evidence="1" id="KW-0540">Nuclease</keyword>
<gene>
    <name evidence="3" type="ORF">SAMN02745174_00077</name>
</gene>
<dbReference type="GO" id="GO:0004536">
    <property type="term" value="F:DNA nuclease activity"/>
    <property type="evidence" value="ECO:0007669"/>
    <property type="project" value="InterPro"/>
</dbReference>
<accession>A0A1T4JU70</accession>
<dbReference type="Gene3D" id="3.60.10.10">
    <property type="entry name" value="Endonuclease/exonuclease/phosphatase"/>
    <property type="match status" value="1"/>
</dbReference>
<evidence type="ECO:0000256" key="1">
    <source>
        <dbReference type="ARBA" id="ARBA00022722"/>
    </source>
</evidence>
<dbReference type="GO" id="GO:0006308">
    <property type="term" value="P:DNA catabolic process"/>
    <property type="evidence" value="ECO:0007669"/>
    <property type="project" value="InterPro"/>
</dbReference>
<dbReference type="OrthoDB" id="5500612at2"/>
<reference evidence="3 4" key="1">
    <citation type="submission" date="2017-02" db="EMBL/GenBank/DDBJ databases">
        <authorList>
            <person name="Peterson S.W."/>
        </authorList>
    </citation>
    <scope>NUCLEOTIDE SEQUENCE [LARGE SCALE GENOMIC DNA]</scope>
    <source>
        <strain evidence="3 4">ATCC 700028</strain>
    </source>
</reference>
<dbReference type="SUPFAM" id="SSF56219">
    <property type="entry name" value="DNase I-like"/>
    <property type="match status" value="1"/>
</dbReference>
<evidence type="ECO:0000313" key="4">
    <source>
        <dbReference type="Proteomes" id="UP000191153"/>
    </source>
</evidence>
<dbReference type="CDD" id="cd10283">
    <property type="entry name" value="MnuA_DNase1-like"/>
    <property type="match status" value="1"/>
</dbReference>
<dbReference type="PANTHER" id="PTHR11371:SF31">
    <property type="entry name" value="EXTRACELLULAR NUCLEASE"/>
    <property type="match status" value="1"/>
</dbReference>
<dbReference type="InterPro" id="IPR036691">
    <property type="entry name" value="Endo/exonu/phosph_ase_sf"/>
</dbReference>
<dbReference type="RefSeq" id="WP_078692629.1">
    <property type="nucleotide sequence ID" value="NZ_FUWX01000004.1"/>
</dbReference>
<keyword evidence="3" id="KW-0255">Endonuclease</keyword>
<dbReference type="GO" id="GO:0004519">
    <property type="term" value="F:endonuclease activity"/>
    <property type="evidence" value="ECO:0007669"/>
    <property type="project" value="UniProtKB-KW"/>
</dbReference>
<proteinExistence type="predicted"/>
<dbReference type="PANTHER" id="PTHR11371">
    <property type="entry name" value="DEOXYRIBONUCLEASE"/>
    <property type="match status" value="1"/>
</dbReference>
<dbReference type="EMBL" id="FUWX01000004">
    <property type="protein sequence ID" value="SJZ33750.1"/>
    <property type="molecule type" value="Genomic_DNA"/>
</dbReference>
<keyword evidence="2" id="KW-0378">Hydrolase</keyword>
<name>A0A1T4JU70_9FUSO</name>
<keyword evidence="4" id="KW-1185">Reference proteome</keyword>
<dbReference type="STRING" id="180163.SAMN02745174_00077"/>
<dbReference type="Proteomes" id="UP000191153">
    <property type="component" value="Unassembled WGS sequence"/>
</dbReference>
<evidence type="ECO:0000256" key="2">
    <source>
        <dbReference type="ARBA" id="ARBA00022801"/>
    </source>
</evidence>
<sequence length="274" mass="31521">MKRIIGFLFIFIGILSYGMESANIGVYNTLRLERGKKNYELMAKGIKNLDLVGLVEVMNRNGIENLVDSLNKVSKEKWTYHLSPYGVGTGKYKEYYGYVYKKNKVKLIKPEGFFPDKNDWFIREPYGATFKIDNFDFTLILCHSIFGKKQSQRRAEAFKIDDVYDYFQNKDKNEQDIIIGGDFNLSGRDEAFEQLLNHKDNIIYTLDPSIKTTIGTKGFASSYDNIFLSLKYTGEFTGKAGAIDITRGKYKETRKEVSDHIPIFINVLTGEDDD</sequence>
<keyword evidence="3" id="KW-0269">Exonuclease</keyword>